<evidence type="ECO:0000256" key="3">
    <source>
        <dbReference type="ARBA" id="ARBA00006739"/>
    </source>
</evidence>
<dbReference type="Pfam" id="PF00535">
    <property type="entry name" value="Glycos_transf_2"/>
    <property type="match status" value="1"/>
</dbReference>
<evidence type="ECO:0000313" key="15">
    <source>
        <dbReference type="Proteomes" id="UP000050430"/>
    </source>
</evidence>
<keyword evidence="8" id="KW-0256">Endoplasmic reticulum</keyword>
<evidence type="ECO:0000256" key="9">
    <source>
        <dbReference type="ARBA" id="ARBA00022968"/>
    </source>
</evidence>
<dbReference type="GO" id="GO:0006487">
    <property type="term" value="P:protein N-linked glycosylation"/>
    <property type="evidence" value="ECO:0007669"/>
    <property type="project" value="TreeGrafter"/>
</dbReference>
<comment type="pathway">
    <text evidence="2">Protein modification; protein glycosylation.</text>
</comment>
<dbReference type="EMBL" id="LGCK01000001">
    <property type="protein sequence ID" value="KPL75070.1"/>
    <property type="molecule type" value="Genomic_DNA"/>
</dbReference>
<dbReference type="PANTHER" id="PTHR10859:SF91">
    <property type="entry name" value="DOLICHYL-PHOSPHATE BETA-GLUCOSYLTRANSFERASE"/>
    <property type="match status" value="1"/>
</dbReference>
<proteinExistence type="inferred from homology"/>
<keyword evidence="11" id="KW-0472">Membrane</keyword>
<evidence type="ECO:0000256" key="7">
    <source>
        <dbReference type="ARBA" id="ARBA00022692"/>
    </source>
</evidence>
<dbReference type="Gene3D" id="3.90.550.10">
    <property type="entry name" value="Spore Coat Polysaccharide Biosynthesis Protein SpsA, Chain A"/>
    <property type="match status" value="1"/>
</dbReference>
<keyword evidence="15" id="KW-1185">Reference proteome</keyword>
<evidence type="ECO:0000256" key="4">
    <source>
        <dbReference type="ARBA" id="ARBA00012583"/>
    </source>
</evidence>
<dbReference type="Proteomes" id="UP000050430">
    <property type="component" value="Unassembled WGS sequence"/>
</dbReference>
<dbReference type="STRING" id="229920.ADM99_00105"/>
<evidence type="ECO:0000256" key="1">
    <source>
        <dbReference type="ARBA" id="ARBA00004389"/>
    </source>
</evidence>
<keyword evidence="9" id="KW-0735">Signal-anchor</keyword>
<dbReference type="EC" id="2.4.1.117" evidence="4"/>
<comment type="catalytic activity">
    <reaction evidence="12">
        <text>a di-trans,poly-cis-dolichyl phosphate + UDP-alpha-D-glucose = a di-trans,poly-cis-dolichyl beta-D-glucosyl phosphate + UDP</text>
        <dbReference type="Rhea" id="RHEA:15401"/>
        <dbReference type="Rhea" id="RHEA-COMP:19498"/>
        <dbReference type="Rhea" id="RHEA-COMP:19502"/>
        <dbReference type="ChEBI" id="CHEBI:57525"/>
        <dbReference type="ChEBI" id="CHEBI:57683"/>
        <dbReference type="ChEBI" id="CHEBI:58223"/>
        <dbReference type="ChEBI" id="CHEBI:58885"/>
        <dbReference type="EC" id="2.4.1.117"/>
    </reaction>
    <physiologicalReaction direction="left-to-right" evidence="12">
        <dbReference type="Rhea" id="RHEA:15402"/>
    </physiologicalReaction>
</comment>
<evidence type="ECO:0000256" key="10">
    <source>
        <dbReference type="ARBA" id="ARBA00022989"/>
    </source>
</evidence>
<keyword evidence="6 14" id="KW-0808">Transferase</keyword>
<feature type="domain" description="Glycosyltransferase 2-like" evidence="13">
    <location>
        <begin position="11"/>
        <end position="170"/>
    </location>
</feature>
<sequence>MISSSESPFLSIILPVHNEENRLPVTLEQVHQFIVSRDFSSEVLIIENGSSDRSLEIALDFCKNHPAFSVYHEDSRGKGLAVRSGMLKALGQYRIFCDVDFSMPVEEIMRFLPPQQQNADVVIGSREAPGAVRYNEPAYRHFIGRVFNAMVRIAVLPGLQDSQCGFKLFTARCADDVFRKQTLNGMSFDVEVLFIARRLGYSIVEVPVPWYFNSDSRVKLIDDSLRMALDLLIIRRNAIRGVYGPACR</sequence>
<keyword evidence="10" id="KW-1133">Transmembrane helix</keyword>
<keyword evidence="7" id="KW-0812">Transmembrane</keyword>
<evidence type="ECO:0000256" key="2">
    <source>
        <dbReference type="ARBA" id="ARBA00004922"/>
    </source>
</evidence>
<evidence type="ECO:0000256" key="6">
    <source>
        <dbReference type="ARBA" id="ARBA00022679"/>
    </source>
</evidence>
<dbReference type="SUPFAM" id="SSF53448">
    <property type="entry name" value="Nucleotide-diphospho-sugar transferases"/>
    <property type="match status" value="1"/>
</dbReference>
<dbReference type="AlphaFoldDB" id="A0A0P6X6S7"/>
<evidence type="ECO:0000256" key="12">
    <source>
        <dbReference type="ARBA" id="ARBA00045097"/>
    </source>
</evidence>
<protein>
    <recommendedName>
        <fullName evidence="4">dolichyl-phosphate beta-glucosyltransferase</fullName>
        <ecNumber evidence="4">2.4.1.117</ecNumber>
    </recommendedName>
</protein>
<dbReference type="GO" id="GO:0004581">
    <property type="term" value="F:dolichyl-phosphate beta-glucosyltransferase activity"/>
    <property type="evidence" value="ECO:0007669"/>
    <property type="project" value="UniProtKB-EC"/>
</dbReference>
<evidence type="ECO:0000256" key="8">
    <source>
        <dbReference type="ARBA" id="ARBA00022824"/>
    </source>
</evidence>
<dbReference type="InterPro" id="IPR029044">
    <property type="entry name" value="Nucleotide-diphossugar_trans"/>
</dbReference>
<evidence type="ECO:0000259" key="13">
    <source>
        <dbReference type="Pfam" id="PF00535"/>
    </source>
</evidence>
<comment type="caution">
    <text evidence="14">The sequence shown here is derived from an EMBL/GenBank/DDBJ whole genome shotgun (WGS) entry which is preliminary data.</text>
</comment>
<dbReference type="InterPro" id="IPR001173">
    <property type="entry name" value="Glyco_trans_2-like"/>
</dbReference>
<name>A0A0P6X6S7_9CHLR</name>
<reference evidence="14 15" key="1">
    <citation type="submission" date="2015-07" db="EMBL/GenBank/DDBJ databases">
        <title>Genome sequence of Leptolinea tardivitalis DSM 16556.</title>
        <authorList>
            <person name="Hemp J."/>
            <person name="Ward L.M."/>
            <person name="Pace L.A."/>
            <person name="Fischer W.W."/>
        </authorList>
    </citation>
    <scope>NUCLEOTIDE SEQUENCE [LARGE SCALE GENOMIC DNA]</scope>
    <source>
        <strain evidence="14 15">YMTK-2</strain>
    </source>
</reference>
<dbReference type="CDD" id="cd04188">
    <property type="entry name" value="DPG_synthase"/>
    <property type="match status" value="1"/>
</dbReference>
<evidence type="ECO:0000256" key="5">
    <source>
        <dbReference type="ARBA" id="ARBA00022676"/>
    </source>
</evidence>
<comment type="subcellular location">
    <subcellularLocation>
        <location evidence="1">Endoplasmic reticulum membrane</location>
        <topology evidence="1">Single-pass membrane protein</topology>
    </subcellularLocation>
</comment>
<gene>
    <name evidence="14" type="ORF">ADM99_00105</name>
</gene>
<dbReference type="PANTHER" id="PTHR10859">
    <property type="entry name" value="GLYCOSYL TRANSFERASE"/>
    <property type="match status" value="1"/>
</dbReference>
<dbReference type="RefSeq" id="WP_062420729.1">
    <property type="nucleotide sequence ID" value="NZ_BBYA01000003.1"/>
</dbReference>
<keyword evidence="5" id="KW-0328">Glycosyltransferase</keyword>
<comment type="similarity">
    <text evidence="3">Belongs to the glycosyltransferase 2 family.</text>
</comment>
<dbReference type="OrthoDB" id="9810303at2"/>
<organism evidence="14 15">
    <name type="scientific">Leptolinea tardivitalis</name>
    <dbReference type="NCBI Taxonomy" id="229920"/>
    <lineage>
        <taxon>Bacteria</taxon>
        <taxon>Bacillati</taxon>
        <taxon>Chloroflexota</taxon>
        <taxon>Anaerolineae</taxon>
        <taxon>Anaerolineales</taxon>
        <taxon>Anaerolineaceae</taxon>
        <taxon>Leptolinea</taxon>
    </lineage>
</organism>
<evidence type="ECO:0000256" key="11">
    <source>
        <dbReference type="ARBA" id="ARBA00023136"/>
    </source>
</evidence>
<accession>A0A0P6X6S7</accession>
<evidence type="ECO:0000313" key="14">
    <source>
        <dbReference type="EMBL" id="KPL75070.1"/>
    </source>
</evidence>
<dbReference type="InterPro" id="IPR035518">
    <property type="entry name" value="DPG_synthase"/>
</dbReference>